<evidence type="ECO:0000256" key="2">
    <source>
        <dbReference type="ARBA" id="ARBA00006920"/>
    </source>
</evidence>
<evidence type="ECO:0000313" key="14">
    <source>
        <dbReference type="EMBL" id="CAH1851968.1"/>
    </source>
</evidence>
<gene>
    <name evidence="14" type="ORF">LMG032447_00452</name>
</gene>
<accession>A0ABN8HBV8</accession>
<dbReference type="EMBL" id="CAKOEU010000002">
    <property type="protein sequence ID" value="CAH1851968.1"/>
    <property type="molecule type" value="Genomic_DNA"/>
</dbReference>
<evidence type="ECO:0000256" key="3">
    <source>
        <dbReference type="ARBA" id="ARBA00022448"/>
    </source>
</evidence>
<comment type="subcellular location">
    <subcellularLocation>
        <location evidence="1">Membrane</location>
        <topology evidence="1">Multi-pass membrane protein</topology>
    </subcellularLocation>
</comment>
<comment type="catalytic activity">
    <reaction evidence="12">
        <text>K(+)(in) = K(+)(out)</text>
        <dbReference type="Rhea" id="RHEA:29463"/>
        <dbReference type="ChEBI" id="CHEBI:29103"/>
    </reaction>
</comment>
<proteinExistence type="inferred from homology"/>
<feature type="transmembrane region" description="Helical" evidence="13">
    <location>
        <begin position="43"/>
        <end position="66"/>
    </location>
</feature>
<dbReference type="Proteomes" id="UP000838102">
    <property type="component" value="Unassembled WGS sequence"/>
</dbReference>
<keyword evidence="6" id="KW-0631">Potassium channel</keyword>
<keyword evidence="9" id="KW-0406">Ion transport</keyword>
<evidence type="ECO:0000256" key="7">
    <source>
        <dbReference type="ARBA" id="ARBA00022958"/>
    </source>
</evidence>
<keyword evidence="3" id="KW-0813">Transport</keyword>
<evidence type="ECO:0000256" key="6">
    <source>
        <dbReference type="ARBA" id="ARBA00022826"/>
    </source>
</evidence>
<keyword evidence="5 13" id="KW-0812">Transmembrane</keyword>
<evidence type="ECO:0000256" key="12">
    <source>
        <dbReference type="ARBA" id="ARBA00034430"/>
    </source>
</evidence>
<sequence length="79" mass="9031">MNKERLATFIDAMLAIIMTILVLELEHPKTISLAGFWAMREHYFAYTLAFFGWVQCGLNCIIIGIASKESTLRLYGLPY</sequence>
<evidence type="ECO:0008006" key="16">
    <source>
        <dbReference type="Google" id="ProtNLM"/>
    </source>
</evidence>
<keyword evidence="7" id="KW-0630">Potassium</keyword>
<comment type="caution">
    <text evidence="14">The sequence shown here is derived from an EMBL/GenBank/DDBJ whole genome shotgun (WGS) entry which is preliminary data.</text>
</comment>
<protein>
    <recommendedName>
        <fullName evidence="16">DUF1211 domain-containing protein</fullName>
    </recommendedName>
</protein>
<keyword evidence="4" id="KW-0633">Potassium transport</keyword>
<evidence type="ECO:0000256" key="1">
    <source>
        <dbReference type="ARBA" id="ARBA00004141"/>
    </source>
</evidence>
<dbReference type="InterPro" id="IPR010617">
    <property type="entry name" value="TMEM175-like"/>
</dbReference>
<name>A0ABN8HBV8_9LACO</name>
<dbReference type="Pfam" id="PF06736">
    <property type="entry name" value="TMEM175"/>
    <property type="match status" value="1"/>
</dbReference>
<keyword evidence="11" id="KW-0407">Ion channel</keyword>
<evidence type="ECO:0000256" key="10">
    <source>
        <dbReference type="ARBA" id="ARBA00023136"/>
    </source>
</evidence>
<feature type="transmembrane region" description="Helical" evidence="13">
    <location>
        <begin position="6"/>
        <end position="23"/>
    </location>
</feature>
<evidence type="ECO:0000256" key="13">
    <source>
        <dbReference type="SAM" id="Phobius"/>
    </source>
</evidence>
<organism evidence="14 15">
    <name type="scientific">Convivina praedatoris</name>
    <dbReference type="NCBI Taxonomy" id="2880963"/>
    <lineage>
        <taxon>Bacteria</taxon>
        <taxon>Bacillati</taxon>
        <taxon>Bacillota</taxon>
        <taxon>Bacilli</taxon>
        <taxon>Lactobacillales</taxon>
        <taxon>Lactobacillaceae</taxon>
        <taxon>Convivina</taxon>
    </lineage>
</organism>
<keyword evidence="10 13" id="KW-0472">Membrane</keyword>
<keyword evidence="15" id="KW-1185">Reference proteome</keyword>
<evidence type="ECO:0000256" key="11">
    <source>
        <dbReference type="ARBA" id="ARBA00023303"/>
    </source>
</evidence>
<evidence type="ECO:0000256" key="4">
    <source>
        <dbReference type="ARBA" id="ARBA00022538"/>
    </source>
</evidence>
<evidence type="ECO:0000256" key="9">
    <source>
        <dbReference type="ARBA" id="ARBA00023065"/>
    </source>
</evidence>
<evidence type="ECO:0000313" key="15">
    <source>
        <dbReference type="Proteomes" id="UP000838102"/>
    </source>
</evidence>
<evidence type="ECO:0000256" key="8">
    <source>
        <dbReference type="ARBA" id="ARBA00022989"/>
    </source>
</evidence>
<evidence type="ECO:0000256" key="5">
    <source>
        <dbReference type="ARBA" id="ARBA00022692"/>
    </source>
</evidence>
<comment type="similarity">
    <text evidence="2">Belongs to the TMEM175 family.</text>
</comment>
<reference evidence="14" key="1">
    <citation type="submission" date="2022-03" db="EMBL/GenBank/DDBJ databases">
        <authorList>
            <person name="Hettiarachchi G."/>
        </authorList>
    </citation>
    <scope>NUCLEOTIDE SEQUENCE</scope>
    <source>
        <strain evidence="14">LMG 32447</strain>
    </source>
</reference>
<keyword evidence="8 13" id="KW-1133">Transmembrane helix</keyword>